<comment type="subcellular location">
    <subcellularLocation>
        <location evidence="1">Cell membrane</location>
    </subcellularLocation>
</comment>
<keyword evidence="7 9" id="KW-0472">Membrane</keyword>
<evidence type="ECO:0000256" key="8">
    <source>
        <dbReference type="SAM" id="Coils"/>
    </source>
</evidence>
<dbReference type="InterPro" id="IPR043760">
    <property type="entry name" value="PycTM_dom"/>
</dbReference>
<evidence type="ECO:0000256" key="7">
    <source>
        <dbReference type="ARBA" id="ARBA00023136"/>
    </source>
</evidence>
<feature type="transmembrane region" description="Helical" evidence="9">
    <location>
        <begin position="376"/>
        <end position="397"/>
    </location>
</feature>
<dbReference type="RefSeq" id="WP_176064091.1">
    <property type="nucleotide sequence ID" value="NZ_BJTG01000003.1"/>
</dbReference>
<keyword evidence="12" id="KW-1185">Reference proteome</keyword>
<name>A0A7I9VJI7_9BACT</name>
<dbReference type="Proteomes" id="UP000503640">
    <property type="component" value="Unassembled WGS sequence"/>
</dbReference>
<organism evidence="11 12">
    <name type="scientific">Anaeromyxobacter diazotrophicus</name>
    <dbReference type="NCBI Taxonomy" id="2590199"/>
    <lineage>
        <taxon>Bacteria</taxon>
        <taxon>Pseudomonadati</taxon>
        <taxon>Myxococcota</taxon>
        <taxon>Myxococcia</taxon>
        <taxon>Myxococcales</taxon>
        <taxon>Cystobacterineae</taxon>
        <taxon>Anaeromyxobacteraceae</taxon>
        <taxon>Anaeromyxobacter</taxon>
    </lineage>
</organism>
<evidence type="ECO:0000256" key="6">
    <source>
        <dbReference type="ARBA" id="ARBA00023118"/>
    </source>
</evidence>
<protein>
    <recommendedName>
        <fullName evidence="10">Pycsar effector protein domain-containing protein</fullName>
    </recommendedName>
</protein>
<feature type="domain" description="Pycsar effector protein" evidence="10">
    <location>
        <begin position="245"/>
        <end position="395"/>
    </location>
</feature>
<evidence type="ECO:0000256" key="1">
    <source>
        <dbReference type="ARBA" id="ARBA00004236"/>
    </source>
</evidence>
<evidence type="ECO:0000256" key="5">
    <source>
        <dbReference type="ARBA" id="ARBA00022989"/>
    </source>
</evidence>
<evidence type="ECO:0000256" key="3">
    <source>
        <dbReference type="ARBA" id="ARBA00022692"/>
    </source>
</evidence>
<evidence type="ECO:0000313" key="11">
    <source>
        <dbReference type="EMBL" id="GEJ56582.1"/>
    </source>
</evidence>
<feature type="transmembrane region" description="Helical" evidence="9">
    <location>
        <begin position="259"/>
        <end position="277"/>
    </location>
</feature>
<keyword evidence="3 9" id="KW-0812">Transmembrane</keyword>
<comment type="caution">
    <text evidence="11">The sequence shown here is derived from an EMBL/GenBank/DDBJ whole genome shotgun (WGS) entry which is preliminary data.</text>
</comment>
<keyword evidence="5 9" id="KW-1133">Transmembrane helix</keyword>
<sequence length="399" mass="44721">MAKPHNHVARAAREHVFALFRAAAERDILEYHHFARTREIVDASKEIAKGSHLADEARQVAVLCAWFEDACYAMGSDDHAKSLELCLQFLEQQQAHHPSREQVAACFGGPDGVERPAPADGAPVDAVTPTDVLHDARLAVLAASDYVERIELLRFELNRRSGKTFSDVEWTQHCIAFFGAHPYRTRFAQLTWGPGRAVNLARLQRQLRKQLRNVERERADGESDVAKRIGKSAETLYYQVTRIQLGLIGLADHRTSTMIHVNAIMISVVLALLGRRIHADRDLLVPAAFLLLVNLVVVLLSVNSMRAAKEKLPAAEARLRDSNLISFFNETPSSLPDYTARMGALLADPPQFQRSVIEHLYFARKIINARGQTLRLTYHVFIYGITLAVVGFLIVLARR</sequence>
<evidence type="ECO:0000256" key="2">
    <source>
        <dbReference type="ARBA" id="ARBA00022475"/>
    </source>
</evidence>
<reference evidence="12" key="1">
    <citation type="journal article" date="2020" name="Appl. Environ. Microbiol.">
        <title>Diazotrophic Anaeromyxobacter Isolates from Soils.</title>
        <authorList>
            <person name="Masuda Y."/>
            <person name="Yamanaka H."/>
            <person name="Xu Z.X."/>
            <person name="Shiratori Y."/>
            <person name="Aono T."/>
            <person name="Amachi S."/>
            <person name="Senoo K."/>
            <person name="Itoh H."/>
        </authorList>
    </citation>
    <scope>NUCLEOTIDE SEQUENCE [LARGE SCALE GENOMIC DNA]</scope>
    <source>
        <strain evidence="12">R267</strain>
    </source>
</reference>
<keyword evidence="4" id="KW-0547">Nucleotide-binding</keyword>
<evidence type="ECO:0000259" key="10">
    <source>
        <dbReference type="Pfam" id="PF18967"/>
    </source>
</evidence>
<dbReference type="EMBL" id="BJTG01000003">
    <property type="protein sequence ID" value="GEJ56582.1"/>
    <property type="molecule type" value="Genomic_DNA"/>
</dbReference>
<accession>A0A7I9VJI7</accession>
<keyword evidence="6" id="KW-0051">Antiviral defense</keyword>
<evidence type="ECO:0000313" key="12">
    <source>
        <dbReference type="Proteomes" id="UP000503640"/>
    </source>
</evidence>
<keyword evidence="2" id="KW-1003">Cell membrane</keyword>
<dbReference type="Pfam" id="PF18967">
    <property type="entry name" value="PycTM"/>
    <property type="match status" value="1"/>
</dbReference>
<keyword evidence="8" id="KW-0175">Coiled coil</keyword>
<evidence type="ECO:0000256" key="4">
    <source>
        <dbReference type="ARBA" id="ARBA00022741"/>
    </source>
</evidence>
<feature type="coiled-coil region" evidence="8">
    <location>
        <begin position="197"/>
        <end position="224"/>
    </location>
</feature>
<gene>
    <name evidence="11" type="ORF">AMYX_13230</name>
</gene>
<dbReference type="AlphaFoldDB" id="A0A7I9VJI7"/>
<evidence type="ECO:0000256" key="9">
    <source>
        <dbReference type="SAM" id="Phobius"/>
    </source>
</evidence>
<feature type="transmembrane region" description="Helical" evidence="9">
    <location>
        <begin position="283"/>
        <end position="302"/>
    </location>
</feature>
<proteinExistence type="predicted"/>